<dbReference type="EMBL" id="CP097332">
    <property type="protein sequence ID" value="UQX87704.1"/>
    <property type="molecule type" value="Genomic_DNA"/>
</dbReference>
<accession>A0ABY4QWJ8</accession>
<organism evidence="1 2">
    <name type="scientific">Jatrophihabitans telluris</name>
    <dbReference type="NCBI Taxonomy" id="2038343"/>
    <lineage>
        <taxon>Bacteria</taxon>
        <taxon>Bacillati</taxon>
        <taxon>Actinomycetota</taxon>
        <taxon>Actinomycetes</taxon>
        <taxon>Jatrophihabitantales</taxon>
        <taxon>Jatrophihabitantaceae</taxon>
        <taxon>Jatrophihabitans</taxon>
    </lineage>
</organism>
<dbReference type="SUPFAM" id="SSF48150">
    <property type="entry name" value="DNA-glycosylase"/>
    <property type="match status" value="1"/>
</dbReference>
<protein>
    <submittedName>
        <fullName evidence="1">DNA-3-methyladenine glycosylase I</fullName>
    </submittedName>
</protein>
<dbReference type="Gene3D" id="1.10.340.30">
    <property type="entry name" value="Hypothetical protein, domain 2"/>
    <property type="match status" value="1"/>
</dbReference>
<keyword evidence="2" id="KW-1185">Reference proteome</keyword>
<dbReference type="PANTHER" id="PTHR30037">
    <property type="entry name" value="DNA-3-METHYLADENINE GLYCOSYLASE 1"/>
    <property type="match status" value="1"/>
</dbReference>
<dbReference type="InterPro" id="IPR004597">
    <property type="entry name" value="Tag"/>
</dbReference>
<reference evidence="1" key="2">
    <citation type="submission" date="2022-05" db="EMBL/GenBank/DDBJ databases">
        <authorList>
            <person name="Kim J.-S."/>
            <person name="Lee K."/>
            <person name="Suh M."/>
            <person name="Eom M."/>
            <person name="Kim J.-S."/>
            <person name="Kim D.-S."/>
            <person name="Ko S.-H."/>
            <person name="Shin Y."/>
            <person name="Lee J.-S."/>
        </authorList>
    </citation>
    <scope>NUCLEOTIDE SEQUENCE</scope>
    <source>
        <strain evidence="1">N237</strain>
    </source>
</reference>
<sequence length="190" mass="21109">MSDQLDPAPGRKRCDWGDSAPEYQAYHDDEWGVALRGDNALFERLCLEAFQSGLSWLTILRKRENFRAAFAGFDIDTVARFGERDRDRLLADAGIVRNRAKVDAAINNARAIGDHVPEGLTELLWSFAPATHRRPATLAEVPAVTEESKALAKELKRRGFVFVGPTTAYATMQATGIVDDHVAYCWRATG</sequence>
<dbReference type="InterPro" id="IPR005019">
    <property type="entry name" value="Adenine_glyco"/>
</dbReference>
<dbReference type="PANTHER" id="PTHR30037:SF4">
    <property type="entry name" value="DNA-3-METHYLADENINE GLYCOSYLASE I"/>
    <property type="match status" value="1"/>
</dbReference>
<dbReference type="InterPro" id="IPR052891">
    <property type="entry name" value="DNA-3mA_glycosylase"/>
</dbReference>
<evidence type="ECO:0000313" key="1">
    <source>
        <dbReference type="EMBL" id="UQX87704.1"/>
    </source>
</evidence>
<reference evidence="1" key="1">
    <citation type="journal article" date="2018" name="Int. J. Syst. Evol. Microbiol.">
        <title>Jatrophihabitans telluris sp. nov., isolated from sediment soil of lava forest wetlands and the emended description of the genus Jatrophihabitans.</title>
        <authorList>
            <person name="Lee K.C."/>
            <person name="Suh M.K."/>
            <person name="Eom M.K."/>
            <person name="Kim K.K."/>
            <person name="Kim J.S."/>
            <person name="Kim D.S."/>
            <person name="Ko S.H."/>
            <person name="Shin Y.K."/>
            <person name="Lee J.S."/>
        </authorList>
    </citation>
    <scope>NUCLEOTIDE SEQUENCE</scope>
    <source>
        <strain evidence="1">N237</strain>
    </source>
</reference>
<gene>
    <name evidence="1" type="ORF">M6D93_15545</name>
</gene>
<dbReference type="InterPro" id="IPR011257">
    <property type="entry name" value="DNA_glycosylase"/>
</dbReference>
<dbReference type="Pfam" id="PF03352">
    <property type="entry name" value="Adenine_glyco"/>
    <property type="match status" value="1"/>
</dbReference>
<dbReference type="Proteomes" id="UP001056336">
    <property type="component" value="Chromosome"/>
</dbReference>
<proteinExistence type="predicted"/>
<name>A0ABY4QWJ8_9ACTN</name>
<evidence type="ECO:0000313" key="2">
    <source>
        <dbReference type="Proteomes" id="UP001056336"/>
    </source>
</evidence>
<dbReference type="RefSeq" id="WP_249770487.1">
    <property type="nucleotide sequence ID" value="NZ_CP097332.1"/>
</dbReference>
<dbReference type="NCBIfam" id="TIGR00624">
    <property type="entry name" value="tag"/>
    <property type="match status" value="1"/>
</dbReference>